<sequence length="371" mass="40947">MPAKELVRPCMDCKDAEAILDTRKRHYCGECFKAFASHKVLMRMSKYKQMKKTIGQAPKLLLPLSLGVSSSVLLHILNGDIERQLAKTFVNIGYELNMIVVDPSTILTPDTKHDQVYEAVTKAFSKLTFTRLPLHSVFEYVPDMKEIIQEYAGPRYIDDESRSDEYRLTAFRAAISTATSKADLDSVLLTRLVAGYAKSLGCETVIWGDSDTRLAAKTLAGVAKGRGASLTWSVSDGMTPWGVAFDFPLRDLSKPELEQFKGVCKELSDIVIPDEPVSDNVLTKNLSIDELMMRYVRTQGEKYRGVMANVSRTANKLESTTGSDDALCPLCGGHVGNVKGNSGVTVANQSSDNYSSKFCYGCMRSRPEATC</sequence>
<dbReference type="SUPFAM" id="SSF52402">
    <property type="entry name" value="Adenine nucleotide alpha hydrolases-like"/>
    <property type="match status" value="1"/>
</dbReference>
<dbReference type="EMBL" id="JAPVEA010000009">
    <property type="protein sequence ID" value="KAJ5433046.1"/>
    <property type="molecule type" value="Genomic_DNA"/>
</dbReference>
<evidence type="ECO:0000313" key="5">
    <source>
        <dbReference type="Proteomes" id="UP001213681"/>
    </source>
</evidence>
<accession>A0AAD6BVY4</accession>
<dbReference type="GO" id="GO:0000049">
    <property type="term" value="F:tRNA binding"/>
    <property type="evidence" value="ECO:0007669"/>
    <property type="project" value="InterPro"/>
</dbReference>
<comment type="subcellular location">
    <subcellularLocation>
        <location evidence="3">Cytoplasm</location>
    </subcellularLocation>
</comment>
<dbReference type="InterPro" id="IPR014729">
    <property type="entry name" value="Rossmann-like_a/b/a_fold"/>
</dbReference>
<reference evidence="4" key="2">
    <citation type="journal article" date="2023" name="IMA Fungus">
        <title>Comparative genomic study of the Penicillium genus elucidates a diverse pangenome and 15 lateral gene transfer events.</title>
        <authorList>
            <person name="Petersen C."/>
            <person name="Sorensen T."/>
            <person name="Nielsen M.R."/>
            <person name="Sondergaard T.E."/>
            <person name="Sorensen J.L."/>
            <person name="Fitzpatrick D.A."/>
            <person name="Frisvad J.C."/>
            <person name="Nielsen K.L."/>
        </authorList>
    </citation>
    <scope>NUCLEOTIDE SEQUENCE</scope>
    <source>
        <strain evidence="4">IBT 16125</strain>
    </source>
</reference>
<dbReference type="Pfam" id="PF10288">
    <property type="entry name" value="CTU2"/>
    <property type="match status" value="1"/>
</dbReference>
<dbReference type="Proteomes" id="UP001213681">
    <property type="component" value="Unassembled WGS sequence"/>
</dbReference>
<dbReference type="Gene3D" id="3.40.50.620">
    <property type="entry name" value="HUPs"/>
    <property type="match status" value="1"/>
</dbReference>
<comment type="similarity">
    <text evidence="3">Belongs to the CTU2/NCS2 family.</text>
</comment>
<evidence type="ECO:0000256" key="2">
    <source>
        <dbReference type="ARBA" id="ARBA00022694"/>
    </source>
</evidence>
<keyword evidence="5" id="KW-1185">Reference proteome</keyword>
<comment type="function">
    <text evidence="3">Plays a central role in 2-thiolation of mcm(5)S(2)U at tRNA wobble positions of tRNA(Lys), tRNA(Glu) and tRNA(Gln). May act by forming a heterodimer with NCS6 that ligates sulfur from thiocarboxylated URM1 onto the uridine of tRNAs at wobble position. Prior mcm(5) tRNA modification by the elongator complex is required for 2-thiolation. May also be involved in protein urmylation.</text>
</comment>
<name>A0AAD6BVY4_9EURO</name>
<dbReference type="HAMAP" id="MF_03054">
    <property type="entry name" value="CTU2"/>
    <property type="match status" value="1"/>
</dbReference>
<keyword evidence="1 3" id="KW-0963">Cytoplasm</keyword>
<dbReference type="GO" id="GO:0002143">
    <property type="term" value="P:tRNA wobble position uridine thiolation"/>
    <property type="evidence" value="ECO:0007669"/>
    <property type="project" value="TreeGrafter"/>
</dbReference>
<dbReference type="InterPro" id="IPR019407">
    <property type="entry name" value="CTU2"/>
</dbReference>
<reference evidence="4" key="1">
    <citation type="submission" date="2022-12" db="EMBL/GenBank/DDBJ databases">
        <authorList>
            <person name="Petersen C."/>
        </authorList>
    </citation>
    <scope>NUCLEOTIDE SEQUENCE</scope>
    <source>
        <strain evidence="4">IBT 16125</strain>
    </source>
</reference>
<proteinExistence type="inferred from homology"/>
<protein>
    <recommendedName>
        <fullName evidence="3">Cytoplasmic tRNA 2-thiolation protein 2</fullName>
    </recommendedName>
</protein>
<comment type="caution">
    <text evidence="4">The sequence shown here is derived from an EMBL/GenBank/DDBJ whole genome shotgun (WGS) entry which is preliminary data.</text>
</comment>
<dbReference type="PANTHER" id="PTHR20882:SF14">
    <property type="entry name" value="CYTOPLASMIC TRNA 2-THIOLATION PROTEIN 2"/>
    <property type="match status" value="1"/>
</dbReference>
<comment type="pathway">
    <text evidence="3">tRNA modification; 5-methoxycarbonylmethyl-2-thiouridine-tRNA biosynthesis.</text>
</comment>
<evidence type="ECO:0000313" key="4">
    <source>
        <dbReference type="EMBL" id="KAJ5433046.1"/>
    </source>
</evidence>
<gene>
    <name evidence="3" type="primary">NCS2</name>
    <name evidence="3" type="synonym">CTU2</name>
    <name evidence="4" type="ORF">N7458_012202</name>
</gene>
<dbReference type="GO" id="GO:0016783">
    <property type="term" value="F:sulfurtransferase activity"/>
    <property type="evidence" value="ECO:0007669"/>
    <property type="project" value="TreeGrafter"/>
</dbReference>
<dbReference type="GO" id="GO:0005829">
    <property type="term" value="C:cytosol"/>
    <property type="evidence" value="ECO:0007669"/>
    <property type="project" value="TreeGrafter"/>
</dbReference>
<dbReference type="AlphaFoldDB" id="A0AAD6BVY4"/>
<dbReference type="GO" id="GO:0016779">
    <property type="term" value="F:nucleotidyltransferase activity"/>
    <property type="evidence" value="ECO:0007669"/>
    <property type="project" value="UniProtKB-UniRule"/>
</dbReference>
<dbReference type="PANTHER" id="PTHR20882">
    <property type="entry name" value="CYTOPLASMIC TRNA 2-THIOLATION PROTEIN 2"/>
    <property type="match status" value="1"/>
</dbReference>
<dbReference type="GO" id="GO:0032447">
    <property type="term" value="P:protein urmylation"/>
    <property type="evidence" value="ECO:0007669"/>
    <property type="project" value="UniProtKB-UniRule"/>
</dbReference>
<keyword evidence="2 3" id="KW-0819">tRNA processing</keyword>
<evidence type="ECO:0000256" key="1">
    <source>
        <dbReference type="ARBA" id="ARBA00022490"/>
    </source>
</evidence>
<organism evidence="4 5">
    <name type="scientific">Penicillium daleae</name>
    <dbReference type="NCBI Taxonomy" id="63821"/>
    <lineage>
        <taxon>Eukaryota</taxon>
        <taxon>Fungi</taxon>
        <taxon>Dikarya</taxon>
        <taxon>Ascomycota</taxon>
        <taxon>Pezizomycotina</taxon>
        <taxon>Eurotiomycetes</taxon>
        <taxon>Eurotiomycetidae</taxon>
        <taxon>Eurotiales</taxon>
        <taxon>Aspergillaceae</taxon>
        <taxon>Penicillium</taxon>
    </lineage>
</organism>
<evidence type="ECO:0000256" key="3">
    <source>
        <dbReference type="HAMAP-Rule" id="MF_03054"/>
    </source>
</evidence>